<sequence>MPPTVLHLSTYDANGGAGRAAYALHSAMLAAGVDSTMRVARMDKSATNSDREVAAGSDLRFRVANRLDRQLWRLQRSPNDTWRSPARFGSLNANEINRSNADVVNLHWVTAGFLSIKEIGRITKPIIWSVYDMWPFSGTEHYGVSAPDARWRTGYTKTNRPKDERGVDIDLHAWEQKKELWRPSQVVAASTWMHEAVQVSALMHDWPVSTISHVIDCEMFQPADMFAARNALGLPADVPLILFLAGGGIHDARKGWDLLEQALGKITPTFPTVEVVIVGPIDEAYTNPSGIKIHWRGIVNGNAALALHYNAANVTVVPSREDNMPLTAMEAQSCGKPVVAFAIGGLNDIVDHNATGHLAAANNTDDLAQGIINAINDSQSDNAWGQHARARALETWSPATVVNQYLDVYARAQK</sequence>
<feature type="domain" description="Glycosyl transferase family 1" evidence="1">
    <location>
        <begin position="230"/>
        <end position="390"/>
    </location>
</feature>
<evidence type="ECO:0000313" key="2">
    <source>
        <dbReference type="EMBL" id="CAB4834531.1"/>
    </source>
</evidence>
<name>A0A6J7ANK1_9ZZZZ</name>
<dbReference type="Gene3D" id="3.40.50.2000">
    <property type="entry name" value="Glycogen Phosphorylase B"/>
    <property type="match status" value="2"/>
</dbReference>
<dbReference type="AlphaFoldDB" id="A0A6J7ANK1"/>
<accession>A0A6J7ANK1</accession>
<dbReference type="InterPro" id="IPR001296">
    <property type="entry name" value="Glyco_trans_1"/>
</dbReference>
<dbReference type="PANTHER" id="PTHR12526">
    <property type="entry name" value="GLYCOSYLTRANSFERASE"/>
    <property type="match status" value="1"/>
</dbReference>
<gene>
    <name evidence="2" type="ORF">UFOPK3204_01526</name>
</gene>
<dbReference type="SUPFAM" id="SSF53756">
    <property type="entry name" value="UDP-Glycosyltransferase/glycogen phosphorylase"/>
    <property type="match status" value="1"/>
</dbReference>
<protein>
    <submittedName>
        <fullName evidence="2">Unannotated protein</fullName>
    </submittedName>
</protein>
<reference evidence="2" key="1">
    <citation type="submission" date="2020-05" db="EMBL/GenBank/DDBJ databases">
        <authorList>
            <person name="Chiriac C."/>
            <person name="Salcher M."/>
            <person name="Ghai R."/>
            <person name="Kavagutti S V."/>
        </authorList>
    </citation>
    <scope>NUCLEOTIDE SEQUENCE</scope>
</reference>
<evidence type="ECO:0000259" key="1">
    <source>
        <dbReference type="Pfam" id="PF00534"/>
    </source>
</evidence>
<dbReference type="EMBL" id="CAFABK010000095">
    <property type="protein sequence ID" value="CAB4834531.1"/>
    <property type="molecule type" value="Genomic_DNA"/>
</dbReference>
<dbReference type="Pfam" id="PF00534">
    <property type="entry name" value="Glycos_transf_1"/>
    <property type="match status" value="1"/>
</dbReference>
<dbReference type="GO" id="GO:0016757">
    <property type="term" value="F:glycosyltransferase activity"/>
    <property type="evidence" value="ECO:0007669"/>
    <property type="project" value="InterPro"/>
</dbReference>
<organism evidence="2">
    <name type="scientific">freshwater metagenome</name>
    <dbReference type="NCBI Taxonomy" id="449393"/>
    <lineage>
        <taxon>unclassified sequences</taxon>
        <taxon>metagenomes</taxon>
        <taxon>ecological metagenomes</taxon>
    </lineage>
</organism>
<proteinExistence type="predicted"/>